<protein>
    <recommendedName>
        <fullName evidence="8">Pantothenate synthetase</fullName>
        <shortName evidence="8">PS</shortName>
        <ecNumber evidence="8">6.3.2.1</ecNumber>
    </recommendedName>
    <alternativeName>
        <fullName evidence="8">Pantoate--beta-alanine ligase</fullName>
    </alternativeName>
    <alternativeName>
        <fullName evidence="8">Pantoate-activating enzyme</fullName>
    </alternativeName>
</protein>
<feature type="binding site" evidence="8">
    <location>
        <position position="61"/>
    </location>
    <ligand>
        <name>beta-alanine</name>
        <dbReference type="ChEBI" id="CHEBI:57966"/>
    </ligand>
</feature>
<accession>A0A6N7IT93</accession>
<dbReference type="AlphaFoldDB" id="A0A6N7IT93"/>
<keyword evidence="4 8" id="KW-0566">Pantothenate biosynthesis</keyword>
<dbReference type="HAMAP" id="MF_00158">
    <property type="entry name" value="PanC"/>
    <property type="match status" value="1"/>
</dbReference>
<comment type="miscellaneous">
    <text evidence="8">The reaction proceeds by a bi uni uni bi ping pong mechanism.</text>
</comment>
<dbReference type="Gene3D" id="3.40.50.620">
    <property type="entry name" value="HUPs"/>
    <property type="match status" value="1"/>
</dbReference>
<dbReference type="GO" id="GO:0005524">
    <property type="term" value="F:ATP binding"/>
    <property type="evidence" value="ECO:0007669"/>
    <property type="project" value="UniProtKB-KW"/>
</dbReference>
<dbReference type="Gene3D" id="3.30.1300.10">
    <property type="entry name" value="Pantoate-beta-alanine ligase, C-terminal domain"/>
    <property type="match status" value="1"/>
</dbReference>
<reference evidence="9 10" key="1">
    <citation type="submission" date="2019-10" db="EMBL/GenBank/DDBJ databases">
        <title>Comparative genomics of sulfur disproportionating microorganisms.</title>
        <authorList>
            <person name="Ward L.M."/>
            <person name="Bertran E."/>
            <person name="Johnston D."/>
        </authorList>
    </citation>
    <scope>NUCLEOTIDE SEQUENCE [LARGE SCALE GENOMIC DNA]</scope>
    <source>
        <strain evidence="9 10">DSM 14055</strain>
    </source>
</reference>
<dbReference type="EC" id="6.3.2.1" evidence="8"/>
<dbReference type="CDD" id="cd00560">
    <property type="entry name" value="PanC"/>
    <property type="match status" value="1"/>
</dbReference>
<keyword evidence="10" id="KW-1185">Reference proteome</keyword>
<keyword evidence="6 8" id="KW-0067">ATP-binding</keyword>
<dbReference type="SUPFAM" id="SSF52374">
    <property type="entry name" value="Nucleotidylyl transferase"/>
    <property type="match status" value="1"/>
</dbReference>
<organism evidence="9 10">
    <name type="scientific">Desulfofundulus thermobenzoicus</name>
    <dbReference type="NCBI Taxonomy" id="29376"/>
    <lineage>
        <taxon>Bacteria</taxon>
        <taxon>Bacillati</taxon>
        <taxon>Bacillota</taxon>
        <taxon>Clostridia</taxon>
        <taxon>Eubacteriales</taxon>
        <taxon>Peptococcaceae</taxon>
        <taxon>Desulfofundulus</taxon>
    </lineage>
</organism>
<evidence type="ECO:0000256" key="1">
    <source>
        <dbReference type="ARBA" id="ARBA00004990"/>
    </source>
</evidence>
<dbReference type="GO" id="GO:0015940">
    <property type="term" value="P:pantothenate biosynthetic process"/>
    <property type="evidence" value="ECO:0007669"/>
    <property type="project" value="UniProtKB-UniRule"/>
</dbReference>
<dbReference type="EMBL" id="WHYR01000044">
    <property type="protein sequence ID" value="MQL53280.1"/>
    <property type="molecule type" value="Genomic_DNA"/>
</dbReference>
<dbReference type="RefSeq" id="WP_152947758.1">
    <property type="nucleotide sequence ID" value="NZ_WHYR01000044.1"/>
</dbReference>
<dbReference type="InterPro" id="IPR042176">
    <property type="entry name" value="Pantoate_ligase_C"/>
</dbReference>
<sequence>MLLCRTIGEIREFVRQARSRGQTVGFVPTMGYFHAGHLTLMRRAKESCDVVVVSVFVNPLQFGPREDYARYPRDLERDLALAREAGVDAVFHPSVAEMYPPGFATHVEVAGLTECLCGASRPGHFRGVTTVVTKLFNIVQPDKAFFGQKDAQQALVIRRMVQDLNMPLEIVAVPTVREFDGLAMSSRNVYLSPAERQAALVIPRSLEAARRAFAAGERDGGRLADLVRDELAQVPGAEVDYVEIRSLPDLKPVDKLDGPALLALAVRLGGTRLIDNTVLGGPEKLF</sequence>
<feature type="binding site" evidence="8">
    <location>
        <position position="176"/>
    </location>
    <ligand>
        <name>ATP</name>
        <dbReference type="ChEBI" id="CHEBI:30616"/>
    </ligand>
</feature>
<evidence type="ECO:0000313" key="9">
    <source>
        <dbReference type="EMBL" id="MQL53280.1"/>
    </source>
</evidence>
<evidence type="ECO:0000256" key="7">
    <source>
        <dbReference type="ARBA" id="ARBA00048258"/>
    </source>
</evidence>
<evidence type="ECO:0000256" key="2">
    <source>
        <dbReference type="ARBA" id="ARBA00009256"/>
    </source>
</evidence>
<comment type="pathway">
    <text evidence="1 8">Cofactor biosynthesis; (R)-pantothenate biosynthesis; (R)-pantothenate from (R)-pantoate and beta-alanine: step 1/1.</text>
</comment>
<comment type="caution">
    <text evidence="9">The sequence shown here is derived from an EMBL/GenBank/DDBJ whole genome shotgun (WGS) entry which is preliminary data.</text>
</comment>
<dbReference type="InterPro" id="IPR003721">
    <property type="entry name" value="Pantoate_ligase"/>
</dbReference>
<dbReference type="InterPro" id="IPR004821">
    <property type="entry name" value="Cyt_trans-like"/>
</dbReference>
<feature type="binding site" evidence="8">
    <location>
        <begin position="147"/>
        <end position="150"/>
    </location>
    <ligand>
        <name>ATP</name>
        <dbReference type="ChEBI" id="CHEBI:30616"/>
    </ligand>
</feature>
<comment type="catalytic activity">
    <reaction evidence="7 8">
        <text>(R)-pantoate + beta-alanine + ATP = (R)-pantothenate + AMP + diphosphate + H(+)</text>
        <dbReference type="Rhea" id="RHEA:10912"/>
        <dbReference type="ChEBI" id="CHEBI:15378"/>
        <dbReference type="ChEBI" id="CHEBI:15980"/>
        <dbReference type="ChEBI" id="CHEBI:29032"/>
        <dbReference type="ChEBI" id="CHEBI:30616"/>
        <dbReference type="ChEBI" id="CHEBI:33019"/>
        <dbReference type="ChEBI" id="CHEBI:57966"/>
        <dbReference type="ChEBI" id="CHEBI:456215"/>
        <dbReference type="EC" id="6.3.2.1"/>
    </reaction>
</comment>
<dbReference type="FunFam" id="3.30.1300.10:FF:000001">
    <property type="entry name" value="Pantothenate synthetase"/>
    <property type="match status" value="1"/>
</dbReference>
<comment type="function">
    <text evidence="8">Catalyzes the condensation of pantoate with beta-alanine in an ATP-dependent reaction via a pantoyl-adenylate intermediate.</text>
</comment>
<feature type="active site" description="Proton donor" evidence="8">
    <location>
        <position position="37"/>
    </location>
</feature>
<dbReference type="UniPathway" id="UPA00028">
    <property type="reaction ID" value="UER00005"/>
</dbReference>
<keyword evidence="3 8" id="KW-0436">Ligase</keyword>
<feature type="binding site" evidence="8">
    <location>
        <begin position="184"/>
        <end position="187"/>
    </location>
    <ligand>
        <name>ATP</name>
        <dbReference type="ChEBI" id="CHEBI:30616"/>
    </ligand>
</feature>
<dbReference type="FunFam" id="3.40.50.620:FF:000013">
    <property type="entry name" value="Pantothenate synthetase"/>
    <property type="match status" value="1"/>
</dbReference>
<gene>
    <name evidence="8" type="primary">panC</name>
    <name evidence="9" type="ORF">GFC01_13650</name>
</gene>
<dbReference type="GO" id="GO:0005829">
    <property type="term" value="C:cytosol"/>
    <property type="evidence" value="ECO:0007669"/>
    <property type="project" value="TreeGrafter"/>
</dbReference>
<keyword evidence="8" id="KW-0963">Cytoplasm</keyword>
<dbReference type="PANTHER" id="PTHR21299">
    <property type="entry name" value="CYTIDYLATE KINASE/PANTOATE-BETA-ALANINE LIGASE"/>
    <property type="match status" value="1"/>
</dbReference>
<dbReference type="InterPro" id="IPR014729">
    <property type="entry name" value="Rossmann-like_a/b/a_fold"/>
</dbReference>
<dbReference type="OrthoDB" id="9773087at2"/>
<evidence type="ECO:0000256" key="5">
    <source>
        <dbReference type="ARBA" id="ARBA00022741"/>
    </source>
</evidence>
<evidence type="ECO:0000256" key="8">
    <source>
        <dbReference type="HAMAP-Rule" id="MF_00158"/>
    </source>
</evidence>
<proteinExistence type="inferred from homology"/>
<evidence type="ECO:0000313" key="10">
    <source>
        <dbReference type="Proteomes" id="UP000441717"/>
    </source>
</evidence>
<comment type="subcellular location">
    <subcellularLocation>
        <location evidence="8">Cytoplasm</location>
    </subcellularLocation>
</comment>
<feature type="binding site" evidence="8">
    <location>
        <begin position="30"/>
        <end position="37"/>
    </location>
    <ligand>
        <name>ATP</name>
        <dbReference type="ChEBI" id="CHEBI:30616"/>
    </ligand>
</feature>
<evidence type="ECO:0000256" key="3">
    <source>
        <dbReference type="ARBA" id="ARBA00022598"/>
    </source>
</evidence>
<dbReference type="Pfam" id="PF02569">
    <property type="entry name" value="Pantoate_ligase"/>
    <property type="match status" value="1"/>
</dbReference>
<feature type="binding site" evidence="8">
    <location>
        <position position="61"/>
    </location>
    <ligand>
        <name>(R)-pantoate</name>
        <dbReference type="ChEBI" id="CHEBI:15980"/>
    </ligand>
</feature>
<dbReference type="Proteomes" id="UP000441717">
    <property type="component" value="Unassembled WGS sequence"/>
</dbReference>
<evidence type="ECO:0000256" key="4">
    <source>
        <dbReference type="ARBA" id="ARBA00022655"/>
    </source>
</evidence>
<keyword evidence="5 8" id="KW-0547">Nucleotide-binding</keyword>
<dbReference type="PANTHER" id="PTHR21299:SF1">
    <property type="entry name" value="PANTOATE--BETA-ALANINE LIGASE"/>
    <property type="match status" value="1"/>
</dbReference>
<comment type="similarity">
    <text evidence="2 8">Belongs to the pantothenate synthetase family.</text>
</comment>
<evidence type="ECO:0000256" key="6">
    <source>
        <dbReference type="ARBA" id="ARBA00022840"/>
    </source>
</evidence>
<dbReference type="NCBIfam" id="TIGR00018">
    <property type="entry name" value="panC"/>
    <property type="match status" value="1"/>
</dbReference>
<dbReference type="NCBIfam" id="TIGR00125">
    <property type="entry name" value="cyt_tran_rel"/>
    <property type="match status" value="1"/>
</dbReference>
<comment type="subunit">
    <text evidence="8">Homodimer.</text>
</comment>
<feature type="binding site" evidence="8">
    <location>
        <position position="153"/>
    </location>
    <ligand>
        <name>(R)-pantoate</name>
        <dbReference type="ChEBI" id="CHEBI:15980"/>
    </ligand>
</feature>
<name>A0A6N7IT93_9FIRM</name>
<dbReference type="GO" id="GO:0004592">
    <property type="term" value="F:pantoate-beta-alanine ligase activity"/>
    <property type="evidence" value="ECO:0007669"/>
    <property type="project" value="UniProtKB-UniRule"/>
</dbReference>